<evidence type="ECO:0000313" key="2">
    <source>
        <dbReference type="Proteomes" id="UP001159363"/>
    </source>
</evidence>
<gene>
    <name evidence="1" type="ORF">PR048_002796</name>
</gene>
<organism evidence="1 2">
    <name type="scientific">Dryococelus australis</name>
    <dbReference type="NCBI Taxonomy" id="614101"/>
    <lineage>
        <taxon>Eukaryota</taxon>
        <taxon>Metazoa</taxon>
        <taxon>Ecdysozoa</taxon>
        <taxon>Arthropoda</taxon>
        <taxon>Hexapoda</taxon>
        <taxon>Insecta</taxon>
        <taxon>Pterygota</taxon>
        <taxon>Neoptera</taxon>
        <taxon>Polyneoptera</taxon>
        <taxon>Phasmatodea</taxon>
        <taxon>Verophasmatodea</taxon>
        <taxon>Anareolatae</taxon>
        <taxon>Phasmatidae</taxon>
        <taxon>Eurycanthinae</taxon>
        <taxon>Dryococelus</taxon>
    </lineage>
</organism>
<name>A0ABQ9IL59_9NEOP</name>
<dbReference type="EMBL" id="JARBHB010000001">
    <property type="protein sequence ID" value="KAJ8897450.1"/>
    <property type="molecule type" value="Genomic_DNA"/>
</dbReference>
<dbReference type="Proteomes" id="UP001159363">
    <property type="component" value="Chromosome 1"/>
</dbReference>
<sequence length="85" mass="9880">MATSGRYACAVCQGTHTICKCPAFFRKIIRRKARGNSINFNCLYSHHVKKKCMHCHRNHVTHSSIARHLQLVYKSKPPRQCCRPR</sequence>
<proteinExistence type="predicted"/>
<accession>A0ABQ9IL59</accession>
<comment type="caution">
    <text evidence="1">The sequence shown here is derived from an EMBL/GenBank/DDBJ whole genome shotgun (WGS) entry which is preliminary data.</text>
</comment>
<protein>
    <submittedName>
        <fullName evidence="1">Uncharacterized protein</fullName>
    </submittedName>
</protein>
<reference evidence="1 2" key="1">
    <citation type="submission" date="2023-02" db="EMBL/GenBank/DDBJ databases">
        <title>LHISI_Scaffold_Assembly.</title>
        <authorList>
            <person name="Stuart O.P."/>
            <person name="Cleave R."/>
            <person name="Magrath M.J.L."/>
            <person name="Mikheyev A.S."/>
        </authorList>
    </citation>
    <scope>NUCLEOTIDE SEQUENCE [LARGE SCALE GENOMIC DNA]</scope>
    <source>
        <strain evidence="1">Daus_M_001</strain>
        <tissue evidence="1">Leg muscle</tissue>
    </source>
</reference>
<evidence type="ECO:0000313" key="1">
    <source>
        <dbReference type="EMBL" id="KAJ8897450.1"/>
    </source>
</evidence>
<keyword evidence="2" id="KW-1185">Reference proteome</keyword>